<keyword evidence="5" id="KW-0539">Nucleus</keyword>
<dbReference type="PANTHER" id="PTHR47602">
    <property type="entry name" value="F-BOX PROTEIN SKIP22"/>
    <property type="match status" value="1"/>
</dbReference>
<dbReference type="FunFam" id="4.10.280.10:FF:000002">
    <property type="entry name" value="Basic helix-loop-helix transcription factor"/>
    <property type="match status" value="1"/>
</dbReference>
<dbReference type="GO" id="GO:0080090">
    <property type="term" value="P:regulation of primary metabolic process"/>
    <property type="evidence" value="ECO:0007669"/>
    <property type="project" value="UniProtKB-ARBA"/>
</dbReference>
<dbReference type="ExpressionAtlas" id="A0A2K2DU68">
    <property type="expression patterns" value="baseline and differential"/>
</dbReference>
<dbReference type="Gene3D" id="3.40.1000.30">
    <property type="match status" value="1"/>
</dbReference>
<evidence type="ECO:0000259" key="7">
    <source>
        <dbReference type="PROSITE" id="PS50053"/>
    </source>
</evidence>
<keyword evidence="3" id="KW-0805">Transcription regulation</keyword>
<feature type="region of interest" description="Disordered" evidence="6">
    <location>
        <begin position="115"/>
        <end position="138"/>
    </location>
</feature>
<dbReference type="Pfam" id="PF12937">
    <property type="entry name" value="F-box-like"/>
    <property type="match status" value="1"/>
</dbReference>
<dbReference type="GO" id="GO:0046983">
    <property type="term" value="F:protein dimerization activity"/>
    <property type="evidence" value="ECO:0007669"/>
    <property type="project" value="InterPro"/>
</dbReference>
<reference evidence="11" key="3">
    <citation type="submission" date="2018-08" db="UniProtKB">
        <authorList>
            <consortium name="EnsemblPlants"/>
        </authorList>
    </citation>
    <scope>IDENTIFICATION</scope>
    <source>
        <strain evidence="11">cv. Bd21</strain>
    </source>
</reference>
<organism evidence="10">
    <name type="scientific">Brachypodium distachyon</name>
    <name type="common">Purple false brome</name>
    <name type="synonym">Trachynia distachya</name>
    <dbReference type="NCBI Taxonomy" id="15368"/>
    <lineage>
        <taxon>Eukaryota</taxon>
        <taxon>Viridiplantae</taxon>
        <taxon>Streptophyta</taxon>
        <taxon>Embryophyta</taxon>
        <taxon>Tracheophyta</taxon>
        <taxon>Spermatophyta</taxon>
        <taxon>Magnoliopsida</taxon>
        <taxon>Liliopsida</taxon>
        <taxon>Poales</taxon>
        <taxon>Poaceae</taxon>
        <taxon>BOP clade</taxon>
        <taxon>Pooideae</taxon>
        <taxon>Stipodae</taxon>
        <taxon>Brachypodieae</taxon>
        <taxon>Brachypodium</taxon>
    </lineage>
</organism>
<dbReference type="Pfam" id="PF00010">
    <property type="entry name" value="HLH"/>
    <property type="match status" value="1"/>
</dbReference>
<dbReference type="InterPro" id="IPR011598">
    <property type="entry name" value="bHLH_dom"/>
</dbReference>
<dbReference type="AlphaFoldDB" id="A0A2K2DU68"/>
<dbReference type="PROSITE" id="PS50181">
    <property type="entry name" value="FBOX"/>
    <property type="match status" value="1"/>
</dbReference>
<dbReference type="InterPro" id="IPR001810">
    <property type="entry name" value="F-box_dom"/>
</dbReference>
<comment type="similarity">
    <text evidence="2">Belongs to the bHLH protein family.</text>
</comment>
<dbReference type="PROSITE" id="PS50053">
    <property type="entry name" value="UBIQUITIN_2"/>
    <property type="match status" value="1"/>
</dbReference>
<feature type="compositionally biased region" description="Low complexity" evidence="6">
    <location>
        <begin position="115"/>
        <end position="131"/>
    </location>
</feature>
<proteinExistence type="inferred from homology"/>
<dbReference type="Gramene" id="PNT77825">
    <property type="protein sequence ID" value="PNT77825"/>
    <property type="gene ID" value="BRADI_1g69197v3"/>
</dbReference>
<sequence>MKLRLRSMDARGGVAETHRVQLPDTATLSDVKAFLAAKLSDAQPVPAESVRLSLNRSEELLSPDPSATLVALGLASGDLLHFTLSPLRSHPPPPQALPRNPSPDAIAISGIVACSTSPGEAEPASSSPPSTLRLEPTLPVVSDSPDVVMAEAVDAAKSSPSFVIGLLKREMEAENAGSTEATVIHRFIIALHAALVDAGFLAANPPGCSLGFLKDWASGALPTLTVKYTLPEIVSVLPVAEEGKIVVLNYSLMPNFVMIYGCVPGAQSEVHRLCLELPKLAPLLYLDSNDVGEVEEKEILDLWRVLKDEMCLPLMVSLCRLNGLPLPPCLMALPGDLKAKILEFVPGVDLARVECTCKELGDLAADDNLWKTKCELEFKASQQQLKQKRKLASGAIKEGMYSPPCTASGNDGEQGFTAGANPIALLDHAMDFDEHMLFPMHNVGMQDGVQFYNPTSGTELSRNMSMEKCLKGGKRKGSGEGSSSMHSQEGTGAVSKREVNSEKAGDAESNREDYVHIRAKRGQATNNHSLAERFRREKINERMKHLQDLVPGCNKITGKAMMLDEIINYVQSLQRQVEFLSMKLSAVSPELNCDLDFQDILCPQDARSAFPGYGPRLSNVHPNLYRASQQGLSRPELYGSSPNPANVHLARTAQLSAFPQRSVVWDEELRNIGSVVFPSDAGTSSLENSDPMKVE</sequence>
<dbReference type="EnsemblPlants" id="PNT77825">
    <property type="protein sequence ID" value="PNT77825"/>
    <property type="gene ID" value="BRADI_1g69197v3"/>
</dbReference>
<dbReference type="EMBL" id="CM000880">
    <property type="protein sequence ID" value="PNT77825.1"/>
    <property type="molecule type" value="Genomic_DNA"/>
</dbReference>
<evidence type="ECO:0008006" key="13">
    <source>
        <dbReference type="Google" id="ProtNLM"/>
    </source>
</evidence>
<evidence type="ECO:0000256" key="5">
    <source>
        <dbReference type="ARBA" id="ARBA00023242"/>
    </source>
</evidence>
<dbReference type="SUPFAM" id="SSF81383">
    <property type="entry name" value="F-box domain"/>
    <property type="match status" value="1"/>
</dbReference>
<dbReference type="SMART" id="SM00256">
    <property type="entry name" value="FBOX"/>
    <property type="match status" value="1"/>
</dbReference>
<dbReference type="CDD" id="cd17055">
    <property type="entry name" value="Ubl_AtNPL4_like"/>
    <property type="match status" value="1"/>
</dbReference>
<reference evidence="10 11" key="1">
    <citation type="journal article" date="2010" name="Nature">
        <title>Genome sequencing and analysis of the model grass Brachypodium distachyon.</title>
        <authorList>
            <consortium name="International Brachypodium Initiative"/>
        </authorList>
    </citation>
    <scope>NUCLEOTIDE SEQUENCE [LARGE SCALE GENOMIC DNA]</scope>
    <source>
        <strain evidence="10 11">Bd21</strain>
    </source>
</reference>
<dbReference type="Gene3D" id="1.20.1280.50">
    <property type="match status" value="1"/>
</dbReference>
<dbReference type="CDD" id="cd22165">
    <property type="entry name" value="F-box_AtSKIP22-like"/>
    <property type="match status" value="1"/>
</dbReference>
<gene>
    <name evidence="10" type="ORF">BRADI_1g69197v3</name>
</gene>
<protein>
    <recommendedName>
        <fullName evidence="13">BHLH domain-containing protein</fullName>
    </recommendedName>
</protein>
<feature type="compositionally biased region" description="Basic and acidic residues" evidence="6">
    <location>
        <begin position="495"/>
        <end position="513"/>
    </location>
</feature>
<keyword evidence="12" id="KW-1185">Reference proteome</keyword>
<evidence type="ECO:0000313" key="12">
    <source>
        <dbReference type="Proteomes" id="UP000008810"/>
    </source>
</evidence>
<evidence type="ECO:0000256" key="1">
    <source>
        <dbReference type="ARBA" id="ARBA00004123"/>
    </source>
</evidence>
<evidence type="ECO:0000313" key="10">
    <source>
        <dbReference type="EMBL" id="PNT77825.1"/>
    </source>
</evidence>
<dbReference type="InterPro" id="IPR000626">
    <property type="entry name" value="Ubiquitin-like_dom"/>
</dbReference>
<evidence type="ECO:0000256" key="4">
    <source>
        <dbReference type="ARBA" id="ARBA00023163"/>
    </source>
</evidence>
<reference evidence="10" key="2">
    <citation type="submission" date="2017-06" db="EMBL/GenBank/DDBJ databases">
        <title>WGS assembly of Brachypodium distachyon.</title>
        <authorList>
            <consortium name="The International Brachypodium Initiative"/>
            <person name="Lucas S."/>
            <person name="Harmon-Smith M."/>
            <person name="Lail K."/>
            <person name="Tice H."/>
            <person name="Grimwood J."/>
            <person name="Bruce D."/>
            <person name="Barry K."/>
            <person name="Shu S."/>
            <person name="Lindquist E."/>
            <person name="Wang M."/>
            <person name="Pitluck S."/>
            <person name="Vogel J.P."/>
            <person name="Garvin D.F."/>
            <person name="Mockler T.C."/>
            <person name="Schmutz J."/>
            <person name="Rokhsar D."/>
            <person name="Bevan M.W."/>
        </authorList>
    </citation>
    <scope>NUCLEOTIDE SEQUENCE</scope>
    <source>
        <strain evidence="10">Bd21</strain>
    </source>
</reference>
<evidence type="ECO:0000259" key="9">
    <source>
        <dbReference type="PROSITE" id="PS50888"/>
    </source>
</evidence>
<feature type="domain" description="F-box" evidence="8">
    <location>
        <begin position="327"/>
        <end position="373"/>
    </location>
</feature>
<feature type="domain" description="BHLH" evidence="9">
    <location>
        <begin position="523"/>
        <end position="573"/>
    </location>
</feature>
<evidence type="ECO:0000313" key="11">
    <source>
        <dbReference type="EnsemblPlants" id="PNT77825"/>
    </source>
</evidence>
<dbReference type="InterPro" id="IPR036638">
    <property type="entry name" value="HLH_DNA-bd_sf"/>
</dbReference>
<evidence type="ECO:0000256" key="6">
    <source>
        <dbReference type="SAM" id="MobiDB-lite"/>
    </source>
</evidence>
<dbReference type="PANTHER" id="PTHR47602:SF2">
    <property type="entry name" value="F-BOX PROTEIN SKIP22"/>
    <property type="match status" value="1"/>
</dbReference>
<feature type="region of interest" description="Disordered" evidence="6">
    <location>
        <begin position="470"/>
        <end position="513"/>
    </location>
</feature>
<dbReference type="PROSITE" id="PS50888">
    <property type="entry name" value="BHLH"/>
    <property type="match status" value="1"/>
</dbReference>
<evidence type="ECO:0000256" key="2">
    <source>
        <dbReference type="ARBA" id="ARBA00005510"/>
    </source>
</evidence>
<dbReference type="OrthoDB" id="1928604at2759"/>
<comment type="subcellular location">
    <subcellularLocation>
        <location evidence="1">Nucleus</location>
    </subcellularLocation>
</comment>
<keyword evidence="4" id="KW-0804">Transcription</keyword>
<accession>A0A2K2DU68</accession>
<dbReference type="InParanoid" id="A0A2K2DU68"/>
<dbReference type="SUPFAM" id="SSF47459">
    <property type="entry name" value="HLH, helix-loop-helix DNA-binding domain"/>
    <property type="match status" value="1"/>
</dbReference>
<dbReference type="SMART" id="SM00353">
    <property type="entry name" value="HLH"/>
    <property type="match status" value="1"/>
</dbReference>
<dbReference type="InterPro" id="IPR036047">
    <property type="entry name" value="F-box-like_dom_sf"/>
</dbReference>
<dbReference type="Gene3D" id="4.10.280.10">
    <property type="entry name" value="Helix-loop-helix DNA-binding domain"/>
    <property type="match status" value="1"/>
</dbReference>
<dbReference type="GO" id="GO:0005634">
    <property type="term" value="C:nucleus"/>
    <property type="evidence" value="ECO:0007669"/>
    <property type="project" value="UniProtKB-SubCell"/>
</dbReference>
<dbReference type="Proteomes" id="UP000008810">
    <property type="component" value="Chromosome 1"/>
</dbReference>
<evidence type="ECO:0000256" key="3">
    <source>
        <dbReference type="ARBA" id="ARBA00023015"/>
    </source>
</evidence>
<evidence type="ECO:0000259" key="8">
    <source>
        <dbReference type="PROSITE" id="PS50181"/>
    </source>
</evidence>
<dbReference type="CDD" id="cd18919">
    <property type="entry name" value="bHLH_AtBPE_like"/>
    <property type="match status" value="1"/>
</dbReference>
<dbReference type="FunCoup" id="A0A2K2DU68">
    <property type="interactions" value="736"/>
</dbReference>
<feature type="domain" description="Ubiquitin-like" evidence="7">
    <location>
        <begin position="1"/>
        <end position="85"/>
    </location>
</feature>
<name>A0A2K2DU68_BRADI</name>